<organism evidence="1 2">
    <name type="scientific">Cognatishimia activa</name>
    <dbReference type="NCBI Taxonomy" id="1715691"/>
    <lineage>
        <taxon>Bacteria</taxon>
        <taxon>Pseudomonadati</taxon>
        <taxon>Pseudomonadota</taxon>
        <taxon>Alphaproteobacteria</taxon>
        <taxon>Rhodobacterales</taxon>
        <taxon>Paracoccaceae</taxon>
        <taxon>Cognatishimia</taxon>
    </lineage>
</organism>
<accession>A0A0N7MBM3</accession>
<proteinExistence type="predicted"/>
<evidence type="ECO:0000313" key="1">
    <source>
        <dbReference type="EMBL" id="CUK25808.1"/>
    </source>
</evidence>
<dbReference type="Proteomes" id="UP000051184">
    <property type="component" value="Unassembled WGS sequence"/>
</dbReference>
<reference evidence="2" key="1">
    <citation type="submission" date="2015-09" db="EMBL/GenBank/DDBJ databases">
        <authorList>
            <person name="Rodrigo-Torres Lidia"/>
            <person name="Arahal R.David."/>
        </authorList>
    </citation>
    <scope>NUCLEOTIDE SEQUENCE [LARGE SCALE GENOMIC DNA]</scope>
    <source>
        <strain evidence="2">CECT 5114</strain>
    </source>
</reference>
<name>A0A0N7MBM3_9RHOB</name>
<protein>
    <submittedName>
        <fullName evidence="1">Uncharacterized protein</fullName>
    </submittedName>
</protein>
<dbReference type="STRING" id="1715691.TA5113_01831"/>
<keyword evidence="2" id="KW-1185">Reference proteome</keyword>
<evidence type="ECO:0000313" key="2">
    <source>
        <dbReference type="Proteomes" id="UP000051184"/>
    </source>
</evidence>
<gene>
    <name evidence="1" type="ORF">TA5114_01612</name>
</gene>
<dbReference type="AlphaFoldDB" id="A0A0N7MBM3"/>
<sequence length="68" mass="7710">MPVSENIEGKTVARLRAGSHHELVGLLILWETGEVSPLWFNERGLKVNLEWLPGERRKNLDLSFLSIG</sequence>
<dbReference type="EMBL" id="CYUE01000014">
    <property type="protein sequence ID" value="CUK25808.1"/>
    <property type="molecule type" value="Genomic_DNA"/>
</dbReference>